<reference evidence="4 5" key="1">
    <citation type="submission" date="2018-02" db="EMBL/GenBank/DDBJ databases">
        <title>Draft genome of wild Prunus yedoensis var. nudiflora.</title>
        <authorList>
            <person name="Baek S."/>
            <person name="Kim J.-H."/>
            <person name="Choi K."/>
            <person name="Kim G.-B."/>
            <person name="Cho A."/>
            <person name="Jang H."/>
            <person name="Shin C.-H."/>
            <person name="Yu H.-J."/>
            <person name="Mun J.-H."/>
        </authorList>
    </citation>
    <scope>NUCLEOTIDE SEQUENCE [LARGE SCALE GENOMIC DNA]</scope>
    <source>
        <strain evidence="5">cv. Jeju island</strain>
        <tissue evidence="4">Leaf</tissue>
    </source>
</reference>
<dbReference type="InterPro" id="IPR053237">
    <property type="entry name" value="Natterin_C"/>
</dbReference>
<keyword evidence="5" id="KW-1185">Reference proteome</keyword>
<dbReference type="InterPro" id="IPR055267">
    <property type="entry name" value="Aerolysin-like_C"/>
</dbReference>
<dbReference type="AlphaFoldDB" id="A0A314XZN7"/>
<protein>
    <recommendedName>
        <fullName evidence="3">Aerolysin-like C-terminal domain-containing protein</fullName>
    </recommendedName>
</protein>
<evidence type="ECO:0000313" key="5">
    <source>
        <dbReference type="Proteomes" id="UP000250321"/>
    </source>
</evidence>
<dbReference type="Gene3D" id="2.80.10.50">
    <property type="match status" value="1"/>
</dbReference>
<dbReference type="CDD" id="cd20216">
    <property type="entry name" value="PFM_HFR-2-like"/>
    <property type="match status" value="1"/>
</dbReference>
<feature type="domain" description="Aerolysin-like C-terminal" evidence="3">
    <location>
        <begin position="65"/>
        <end position="190"/>
    </location>
</feature>
<comment type="caution">
    <text evidence="4">The sequence shown here is derived from an EMBL/GenBank/DDBJ whole genome shotgun (WGS) entry which is preliminary data.</text>
</comment>
<dbReference type="EMBL" id="PJQY01002042">
    <property type="protein sequence ID" value="PQP96967.1"/>
    <property type="molecule type" value="Genomic_DNA"/>
</dbReference>
<evidence type="ECO:0000256" key="1">
    <source>
        <dbReference type="ARBA" id="ARBA00009831"/>
    </source>
</evidence>
<dbReference type="PANTHER" id="PTHR39244">
    <property type="entry name" value="NATTERIN-4"/>
    <property type="match status" value="1"/>
</dbReference>
<gene>
    <name evidence="4" type="ORF">Pyn_18693</name>
</gene>
<accession>A0A314XZN7</accession>
<dbReference type="SUPFAM" id="SSF56973">
    <property type="entry name" value="Aerolisin/ETX pore-forming domain"/>
    <property type="match status" value="1"/>
</dbReference>
<sequence>MLFWPIKLDNDNKVALRNAGNNNFCVRLTTDGFDSCLNAAHPSIIKEARMELEELVVSRGIYNVNFRLLDSRIYSQKVVTMATEDASNDTQKENIIDLKLSYKKTQSTTWNSSVSMKMGVKTRFEASVPLIANGDFEISAELGTEFQWGKTNTSEILVETLYKVVVPPMSKVKVSLMATRGSCDVPFSYTQQDTLTNGEQVTHTMDDGVYSGENSYNFKYVSKQESL</sequence>
<proteinExistence type="inferred from homology"/>
<name>A0A314XZN7_PRUYE</name>
<dbReference type="Gene3D" id="2.170.15.10">
    <property type="entry name" value="Proaerolysin, chain A, domain 3"/>
    <property type="match status" value="1"/>
</dbReference>
<evidence type="ECO:0000313" key="4">
    <source>
        <dbReference type="EMBL" id="PQP96967.1"/>
    </source>
</evidence>
<evidence type="ECO:0000259" key="3">
    <source>
        <dbReference type="Pfam" id="PF01117"/>
    </source>
</evidence>
<comment type="similarity">
    <text evidence="1">Belongs to the aerolysin family.</text>
</comment>
<keyword evidence="2" id="KW-1015">Disulfide bond</keyword>
<dbReference type="PANTHER" id="PTHR39244:SF5">
    <property type="entry name" value="NATTERIN-3-LIKE"/>
    <property type="match status" value="1"/>
</dbReference>
<organism evidence="4 5">
    <name type="scientific">Prunus yedoensis var. nudiflora</name>
    <dbReference type="NCBI Taxonomy" id="2094558"/>
    <lineage>
        <taxon>Eukaryota</taxon>
        <taxon>Viridiplantae</taxon>
        <taxon>Streptophyta</taxon>
        <taxon>Embryophyta</taxon>
        <taxon>Tracheophyta</taxon>
        <taxon>Spermatophyta</taxon>
        <taxon>Magnoliopsida</taxon>
        <taxon>eudicotyledons</taxon>
        <taxon>Gunneridae</taxon>
        <taxon>Pentapetalae</taxon>
        <taxon>rosids</taxon>
        <taxon>fabids</taxon>
        <taxon>Rosales</taxon>
        <taxon>Rosaceae</taxon>
        <taxon>Amygdaloideae</taxon>
        <taxon>Amygdaleae</taxon>
        <taxon>Prunus</taxon>
    </lineage>
</organism>
<evidence type="ECO:0000256" key="2">
    <source>
        <dbReference type="ARBA" id="ARBA00023157"/>
    </source>
</evidence>
<dbReference type="OrthoDB" id="4948898at2759"/>
<dbReference type="Proteomes" id="UP000250321">
    <property type="component" value="Unassembled WGS sequence"/>
</dbReference>
<dbReference type="Pfam" id="PF01117">
    <property type="entry name" value="Aerolysin"/>
    <property type="match status" value="1"/>
</dbReference>